<dbReference type="SUPFAM" id="SSF81321">
    <property type="entry name" value="Family A G protein-coupled receptor-like"/>
    <property type="match status" value="1"/>
</dbReference>
<feature type="transmembrane region" description="Helical" evidence="9">
    <location>
        <begin position="37"/>
        <end position="58"/>
    </location>
</feature>
<dbReference type="InterPro" id="IPR050125">
    <property type="entry name" value="GPCR_opsins"/>
</dbReference>
<evidence type="ECO:0000256" key="6">
    <source>
        <dbReference type="ARBA" id="ARBA00023170"/>
    </source>
</evidence>
<dbReference type="GO" id="GO:0016020">
    <property type="term" value="C:membrane"/>
    <property type="evidence" value="ECO:0007669"/>
    <property type="project" value="UniProtKB-SubCell"/>
</dbReference>
<dbReference type="EMBL" id="JAINUG010000156">
    <property type="protein sequence ID" value="KAJ8391521.1"/>
    <property type="molecule type" value="Genomic_DNA"/>
</dbReference>
<comment type="caution">
    <text evidence="11">The sequence shown here is derived from an EMBL/GenBank/DDBJ whole genome shotgun (WGS) entry which is preliminary data.</text>
</comment>
<protein>
    <recommendedName>
        <fullName evidence="10">G-protein coupled receptors family 1 profile domain-containing protein</fullName>
    </recommendedName>
</protein>
<evidence type="ECO:0000256" key="9">
    <source>
        <dbReference type="SAM" id="Phobius"/>
    </source>
</evidence>
<dbReference type="InterPro" id="IPR017452">
    <property type="entry name" value="GPCR_Rhodpsn_7TM"/>
</dbReference>
<proteinExistence type="predicted"/>
<evidence type="ECO:0000313" key="12">
    <source>
        <dbReference type="Proteomes" id="UP001221898"/>
    </source>
</evidence>
<feature type="region of interest" description="Disordered" evidence="8">
    <location>
        <begin position="109"/>
        <end position="128"/>
    </location>
</feature>
<evidence type="ECO:0000256" key="7">
    <source>
        <dbReference type="ARBA" id="ARBA00023224"/>
    </source>
</evidence>
<dbReference type="PROSITE" id="PS50262">
    <property type="entry name" value="G_PROTEIN_RECEP_F1_2"/>
    <property type="match status" value="1"/>
</dbReference>
<evidence type="ECO:0000313" key="11">
    <source>
        <dbReference type="EMBL" id="KAJ8391521.1"/>
    </source>
</evidence>
<name>A0AAD7RYU8_9TELE</name>
<comment type="subcellular location">
    <subcellularLocation>
        <location evidence="1">Membrane</location>
        <topology evidence="1">Multi-pass membrane protein</topology>
    </subcellularLocation>
</comment>
<evidence type="ECO:0000256" key="8">
    <source>
        <dbReference type="SAM" id="MobiDB-lite"/>
    </source>
</evidence>
<keyword evidence="4" id="KW-0297">G-protein coupled receptor</keyword>
<feature type="domain" description="G-protein coupled receptors family 1 profile" evidence="10">
    <location>
        <begin position="1"/>
        <end position="55"/>
    </location>
</feature>
<reference evidence="11" key="1">
    <citation type="journal article" date="2023" name="Science">
        <title>Genome structures resolve the early diversification of teleost fishes.</title>
        <authorList>
            <person name="Parey E."/>
            <person name="Louis A."/>
            <person name="Montfort J."/>
            <person name="Bouchez O."/>
            <person name="Roques C."/>
            <person name="Iampietro C."/>
            <person name="Lluch J."/>
            <person name="Castinel A."/>
            <person name="Donnadieu C."/>
            <person name="Desvignes T."/>
            <person name="Floi Bucao C."/>
            <person name="Jouanno E."/>
            <person name="Wen M."/>
            <person name="Mejri S."/>
            <person name="Dirks R."/>
            <person name="Jansen H."/>
            <person name="Henkel C."/>
            <person name="Chen W.J."/>
            <person name="Zahm M."/>
            <person name="Cabau C."/>
            <person name="Klopp C."/>
            <person name="Thompson A.W."/>
            <person name="Robinson-Rechavi M."/>
            <person name="Braasch I."/>
            <person name="Lecointre G."/>
            <person name="Bobe J."/>
            <person name="Postlethwait J.H."/>
            <person name="Berthelot C."/>
            <person name="Roest Crollius H."/>
            <person name="Guiguen Y."/>
        </authorList>
    </citation>
    <scope>NUCLEOTIDE SEQUENCE</scope>
    <source>
        <strain evidence="11">NC1722</strain>
    </source>
</reference>
<dbReference type="GO" id="GO:0004930">
    <property type="term" value="F:G protein-coupled receptor activity"/>
    <property type="evidence" value="ECO:0007669"/>
    <property type="project" value="UniProtKB-KW"/>
</dbReference>
<accession>A0AAD7RYU8</accession>
<dbReference type="Proteomes" id="UP001221898">
    <property type="component" value="Unassembled WGS sequence"/>
</dbReference>
<evidence type="ECO:0000256" key="4">
    <source>
        <dbReference type="ARBA" id="ARBA00023040"/>
    </source>
</evidence>
<sequence>MFFCISMGFIVAWTPYTVVSFVSIFSEQGAHMAPEGFVFPALFAKSSHIYNPVIYFYFNRAFRQELRALLRSLCPLGKRNRVGVQSVTGNQAQDPIQIQLQERGLFRRSDSQAARGRNSHASSGHRPSGGKVVYPHWVANIRVAPSTFNPMPSREFLPPLSA</sequence>
<keyword evidence="6" id="KW-0675">Receptor</keyword>
<keyword evidence="2 9" id="KW-0812">Transmembrane</keyword>
<keyword evidence="7" id="KW-0807">Transducer</keyword>
<evidence type="ECO:0000256" key="2">
    <source>
        <dbReference type="ARBA" id="ARBA00022692"/>
    </source>
</evidence>
<evidence type="ECO:0000256" key="1">
    <source>
        <dbReference type="ARBA" id="ARBA00004141"/>
    </source>
</evidence>
<gene>
    <name evidence="11" type="ORF">AAFF_G00088430</name>
</gene>
<keyword evidence="5 9" id="KW-0472">Membrane</keyword>
<organism evidence="11 12">
    <name type="scientific">Aldrovandia affinis</name>
    <dbReference type="NCBI Taxonomy" id="143900"/>
    <lineage>
        <taxon>Eukaryota</taxon>
        <taxon>Metazoa</taxon>
        <taxon>Chordata</taxon>
        <taxon>Craniata</taxon>
        <taxon>Vertebrata</taxon>
        <taxon>Euteleostomi</taxon>
        <taxon>Actinopterygii</taxon>
        <taxon>Neopterygii</taxon>
        <taxon>Teleostei</taxon>
        <taxon>Notacanthiformes</taxon>
        <taxon>Halosauridae</taxon>
        <taxon>Aldrovandia</taxon>
    </lineage>
</organism>
<dbReference type="PANTHER" id="PTHR24240">
    <property type="entry name" value="OPSIN"/>
    <property type="match status" value="1"/>
</dbReference>
<evidence type="ECO:0000259" key="10">
    <source>
        <dbReference type="PROSITE" id="PS50262"/>
    </source>
</evidence>
<keyword evidence="3 9" id="KW-1133">Transmembrane helix</keyword>
<dbReference type="Gene3D" id="1.20.1070.10">
    <property type="entry name" value="Rhodopsin 7-helix transmembrane proteins"/>
    <property type="match status" value="1"/>
</dbReference>
<keyword evidence="12" id="KW-1185">Reference proteome</keyword>
<evidence type="ECO:0000256" key="5">
    <source>
        <dbReference type="ARBA" id="ARBA00023136"/>
    </source>
</evidence>
<evidence type="ECO:0000256" key="3">
    <source>
        <dbReference type="ARBA" id="ARBA00022989"/>
    </source>
</evidence>
<dbReference type="AlphaFoldDB" id="A0AAD7RYU8"/>
<feature type="transmembrane region" description="Helical" evidence="9">
    <location>
        <begin position="7"/>
        <end position="25"/>
    </location>
</feature>